<proteinExistence type="predicted"/>
<dbReference type="RefSeq" id="WP_149521502.1">
    <property type="nucleotide sequence ID" value="NZ_VTOU01000002.1"/>
</dbReference>
<keyword evidence="3" id="KW-1185">Reference proteome</keyword>
<evidence type="ECO:0000259" key="1">
    <source>
        <dbReference type="Pfam" id="PF13449"/>
    </source>
</evidence>
<dbReference type="InterPro" id="IPR014567">
    <property type="entry name" value="UCP031900"/>
</dbReference>
<organism evidence="2 3">
    <name type="scientific">Sphingomonas montanisoli</name>
    <dbReference type="NCBI Taxonomy" id="2606412"/>
    <lineage>
        <taxon>Bacteria</taxon>
        <taxon>Pseudomonadati</taxon>
        <taxon>Pseudomonadota</taxon>
        <taxon>Alphaproteobacteria</taxon>
        <taxon>Sphingomonadales</taxon>
        <taxon>Sphingomonadaceae</taxon>
        <taxon>Sphingomonas</taxon>
    </lineage>
</organism>
<dbReference type="EMBL" id="VTOU01000002">
    <property type="protein sequence ID" value="TZG27285.1"/>
    <property type="molecule type" value="Genomic_DNA"/>
</dbReference>
<dbReference type="AlphaFoldDB" id="A0A5D9CB50"/>
<dbReference type="Pfam" id="PF13449">
    <property type="entry name" value="Phytase-like"/>
    <property type="match status" value="1"/>
</dbReference>
<accession>A0A5D9CB50</accession>
<feature type="domain" description="Phytase-like" evidence="1">
    <location>
        <begin position="61"/>
        <end position="302"/>
    </location>
</feature>
<dbReference type="Proteomes" id="UP000322077">
    <property type="component" value="Unassembled WGS sequence"/>
</dbReference>
<gene>
    <name evidence="2" type="ORF">FYJ91_06610</name>
</gene>
<evidence type="ECO:0000313" key="2">
    <source>
        <dbReference type="EMBL" id="TZG27285.1"/>
    </source>
</evidence>
<comment type="caution">
    <text evidence="2">The sequence shown here is derived from an EMBL/GenBank/DDBJ whole genome shotgun (WGS) entry which is preliminary data.</text>
</comment>
<reference evidence="2 3" key="1">
    <citation type="submission" date="2019-08" db="EMBL/GenBank/DDBJ databases">
        <authorList>
            <person name="Wang G."/>
            <person name="Xu Z."/>
        </authorList>
    </citation>
    <scope>NUCLEOTIDE SEQUENCE [LARGE SCALE GENOMIC DNA]</scope>
    <source>
        <strain evidence="2 3">ZX</strain>
    </source>
</reference>
<name>A0A5D9CB50_9SPHN</name>
<dbReference type="InterPro" id="IPR027372">
    <property type="entry name" value="Phytase-like_dom"/>
</dbReference>
<protein>
    <submittedName>
        <fullName evidence="2">Esterase-like activity of phytase family protein</fullName>
    </submittedName>
</protein>
<dbReference type="PIRSF" id="PIRSF031900">
    <property type="entry name" value="UCP031900"/>
    <property type="match status" value="1"/>
</dbReference>
<evidence type="ECO:0000313" key="3">
    <source>
        <dbReference type="Proteomes" id="UP000322077"/>
    </source>
</evidence>
<sequence length="319" mass="34823">MQRAVLAAIAWVLTGTASLPDPTIDHVTAEAVALDANDPAHIQVGSLRYLSGWVLNSRNPRFGGYSALHVKGDTFAALADTGEYLGFRIAPLGGIEDIRFGRLPDYPGRTGAKSDRDSESLAIDPATGRMWVGFEQYNAIYRFAPGFAKAEAAARPAAMSEWPSNEGPESLARLTDGRFITIQEGKQDALEPHPALLFPKDPTDSDSIPIAFSYRPPEGYAPTDAAQLPDGRVAVLNRHFRLSDGMWAAITIFDPRDIRPGQTVPSTLLAEIRPPLTIDNMEGLSVTREGDRTILWLISDDNQNGIQKTLLLKFALEER</sequence>